<protein>
    <submittedName>
        <fullName evidence="2">Uncharacterized protein</fullName>
    </submittedName>
</protein>
<evidence type="ECO:0000256" key="1">
    <source>
        <dbReference type="SAM" id="MobiDB-lite"/>
    </source>
</evidence>
<organism evidence="2 3">
    <name type="scientific">Peronospora farinosa</name>
    <dbReference type="NCBI Taxonomy" id="134698"/>
    <lineage>
        <taxon>Eukaryota</taxon>
        <taxon>Sar</taxon>
        <taxon>Stramenopiles</taxon>
        <taxon>Oomycota</taxon>
        <taxon>Peronosporomycetes</taxon>
        <taxon>Peronosporales</taxon>
        <taxon>Peronosporaceae</taxon>
        <taxon>Peronospora</taxon>
    </lineage>
</organism>
<accession>A0ABN8BU63</accession>
<evidence type="ECO:0000313" key="2">
    <source>
        <dbReference type="EMBL" id="CAH0485365.1"/>
    </source>
</evidence>
<name>A0ABN8BU63_9STRA</name>
<gene>
    <name evidence="2" type="ORF">PFR001_LOCUS1065</name>
</gene>
<dbReference type="EMBL" id="CAKLBC010000209">
    <property type="protein sequence ID" value="CAH0485365.1"/>
    <property type="molecule type" value="Genomic_DNA"/>
</dbReference>
<dbReference type="Proteomes" id="UP001157938">
    <property type="component" value="Unassembled WGS sequence"/>
</dbReference>
<proteinExistence type="predicted"/>
<evidence type="ECO:0000313" key="3">
    <source>
        <dbReference type="Proteomes" id="UP001157938"/>
    </source>
</evidence>
<reference evidence="2 3" key="1">
    <citation type="submission" date="2021-11" db="EMBL/GenBank/DDBJ databases">
        <authorList>
            <person name="Islam A."/>
            <person name="Islam S."/>
            <person name="Flora M.S."/>
            <person name="Rahman M."/>
            <person name="Ziaur R.M."/>
            <person name="Epstein J.H."/>
            <person name="Hassan M."/>
            <person name="Klassen M."/>
            <person name="Woodard K."/>
            <person name="Webb A."/>
            <person name="Webby R.J."/>
            <person name="El Zowalaty M.E."/>
        </authorList>
    </citation>
    <scope>NUCLEOTIDE SEQUENCE [LARGE SCALE GENOMIC DNA]</scope>
    <source>
        <strain evidence="2">Pf1</strain>
    </source>
</reference>
<feature type="compositionally biased region" description="Basic and acidic residues" evidence="1">
    <location>
        <begin position="854"/>
        <end position="886"/>
    </location>
</feature>
<keyword evidence="3" id="KW-1185">Reference proteome</keyword>
<feature type="region of interest" description="Disordered" evidence="1">
    <location>
        <begin position="843"/>
        <end position="924"/>
    </location>
</feature>
<sequence>MGSDVTYVELSDASSKATIGLYAGMEPQELELLVRAALQHPNDVCRGFQVTYEPSSSFRSNRYKKRPSSVMPRLVPLSVACQVPQLLVGHVTVLFMPSATSQKGNLLNTETEQLQQMVQSFETDHKSALLRHFHDEPMLQDHESSTSNKPQFNDLETTKKVLYMELMAKKVVSIGMKSSSSQVQIQILALADDIRQKFCKSQVMKYHQFIETMKLLAIIEKLLDKHMLSEKHGANLLELIVNEDKVLWKTLQSYSVDDGDNMVDLNTIAKRLSLVGCEPVKPILSKKNKGKSLRKGIKQGNWLVKKRGRNAFGTSEVDLVTSLHAQHLLTSLELDILKALIEQEDYQVLQILRVFKQSDYGDVKILRNALVSIVEEITMELGDEEKAAAAFAHGMDDAVREVNQLEDSDDNSGSFEWQRHLSFLLGQWQTQQQLTSADVTALLQMVNQRHNLLESAYEVFAGDGDENELLDTLQRVAKLQRQIKHCQGEQIGLDGAPASGLNLEDVVRAMQQRGVLQSGDAAGLLVLFRGKNEALQAANEAFHADGDVHELEDTLLLVVKHARFGREKEKDESVDEMQAILQLLADFGTSKRLDLWQIQLLILLLKSHDPRLLAAVDVYREDQDTTELADTLEILVELAAWERHCRAMVVDWIPALTRCGKLPRDRAERLVQMVKARDDRVVAALVVFLSDNNKEEFVDTLVRIASLLMKLTDAETDEMKEGQLVLASLNELEENGAISVEKREEELVCRVEPRMLAEKDVLAATDDAVNVAESAHQDLAKVNDQVKDGVVGEKWEFEEVNLSSKAAVSSIDATLAANKQESGEILDGDTKDDESDAQVLEESHVDIPAGAEVQEERRPNELEEQHQTDQADEIEQKEGHQEKNADESSTNGSVDDEDESTKSDVKKETELVVDVNDEVDHERT</sequence>
<comment type="caution">
    <text evidence="2">The sequence shown here is derived from an EMBL/GenBank/DDBJ whole genome shotgun (WGS) entry which is preliminary data.</text>
</comment>
<feature type="compositionally biased region" description="Basic and acidic residues" evidence="1">
    <location>
        <begin position="900"/>
        <end position="910"/>
    </location>
</feature>